<feature type="repeat" description="TPR" evidence="1">
    <location>
        <begin position="47"/>
        <end position="80"/>
    </location>
</feature>
<keyword evidence="3" id="KW-1185">Reference proteome</keyword>
<dbReference type="RefSeq" id="WP_387698582.1">
    <property type="nucleotide sequence ID" value="NZ_JBIAMX010000001.1"/>
</dbReference>
<dbReference type="Pfam" id="PF13424">
    <property type="entry name" value="TPR_12"/>
    <property type="match status" value="1"/>
</dbReference>
<name>A0ABW6PG26_9NOCA</name>
<evidence type="ECO:0000313" key="2">
    <source>
        <dbReference type="EMBL" id="MFF0541258.1"/>
    </source>
</evidence>
<evidence type="ECO:0000256" key="1">
    <source>
        <dbReference type="PROSITE-ProRule" id="PRU00339"/>
    </source>
</evidence>
<dbReference type="InterPro" id="IPR011990">
    <property type="entry name" value="TPR-like_helical_dom_sf"/>
</dbReference>
<dbReference type="Gene3D" id="1.25.40.10">
    <property type="entry name" value="Tetratricopeptide repeat domain"/>
    <property type="match status" value="2"/>
</dbReference>
<gene>
    <name evidence="2" type="ORF">ACFYTF_00290</name>
</gene>
<reference evidence="2 3" key="1">
    <citation type="submission" date="2024-10" db="EMBL/GenBank/DDBJ databases">
        <title>The Natural Products Discovery Center: Release of the First 8490 Sequenced Strains for Exploring Actinobacteria Biosynthetic Diversity.</title>
        <authorList>
            <person name="Kalkreuter E."/>
            <person name="Kautsar S.A."/>
            <person name="Yang D."/>
            <person name="Bader C.D."/>
            <person name="Teijaro C.N."/>
            <person name="Fluegel L."/>
            <person name="Davis C.M."/>
            <person name="Simpson J.R."/>
            <person name="Lauterbach L."/>
            <person name="Steele A.D."/>
            <person name="Gui C."/>
            <person name="Meng S."/>
            <person name="Li G."/>
            <person name="Viehrig K."/>
            <person name="Ye F."/>
            <person name="Su P."/>
            <person name="Kiefer A.F."/>
            <person name="Nichols A."/>
            <person name="Cepeda A.J."/>
            <person name="Yan W."/>
            <person name="Fan B."/>
            <person name="Jiang Y."/>
            <person name="Adhikari A."/>
            <person name="Zheng C.-J."/>
            <person name="Schuster L."/>
            <person name="Cowan T.M."/>
            <person name="Smanski M.J."/>
            <person name="Chevrette M.G."/>
            <person name="De Carvalho L.P.S."/>
            <person name="Shen B."/>
        </authorList>
    </citation>
    <scope>NUCLEOTIDE SEQUENCE [LARGE SCALE GENOMIC DNA]</scope>
    <source>
        <strain evidence="2 3">NPDC004045</strain>
    </source>
</reference>
<sequence>MAVNATPAAGDNERLTAGYAAYQRGDTAAAQAIFEEVAAGETGRLRTAALINAASMADERGEHRRAVELFRTALAEMPDDAAHQRPAALVNLSQAFQRLGELDAAAAVLEEARTLLAGLPDQGMLRVACLLSLTAVALHRQQWARASELAGESLTVTREHAPALAGHPLMNLAASAFETGRTELAFDFAAQAMDAFREAGDAAAVAETQQNLATMYLRAGRHAEAGEPLAASQDFFERAGLAHRVGVGAKIAGFLAESGGDLATARARYRAALDGFAASGAVVDAADVRVRLATVLYASGAAAEGEALLAESFAVFAAHGLGLHCAQLDYWHAELLDRLVEGAPPGDPASARAAAEAVRLAVPAALTIDAVRHTLPNGRQRDRWHREIAAPAMRLAFRFAVRTGDARLVADLVETQCAGTSLDLSSAAAAPPPVALPYDLFDGTGTAPDAGGHPLTAGTEALRLGAALADVAAAAGIPVAPPPRLVIDGRPALADYIALAEARYGRTVRDRHTIVL</sequence>
<keyword evidence="1" id="KW-0802">TPR repeat</keyword>
<evidence type="ECO:0000313" key="3">
    <source>
        <dbReference type="Proteomes" id="UP001601444"/>
    </source>
</evidence>
<comment type="caution">
    <text evidence="2">The sequence shown here is derived from an EMBL/GenBank/DDBJ whole genome shotgun (WGS) entry which is preliminary data.</text>
</comment>
<accession>A0ABW6PG26</accession>
<dbReference type="Proteomes" id="UP001601444">
    <property type="component" value="Unassembled WGS sequence"/>
</dbReference>
<proteinExistence type="predicted"/>
<dbReference type="InterPro" id="IPR019734">
    <property type="entry name" value="TPR_rpt"/>
</dbReference>
<dbReference type="SUPFAM" id="SSF48452">
    <property type="entry name" value="TPR-like"/>
    <property type="match status" value="2"/>
</dbReference>
<organism evidence="2 3">
    <name type="scientific">Nocardia thailandica</name>
    <dbReference type="NCBI Taxonomy" id="257275"/>
    <lineage>
        <taxon>Bacteria</taxon>
        <taxon>Bacillati</taxon>
        <taxon>Actinomycetota</taxon>
        <taxon>Actinomycetes</taxon>
        <taxon>Mycobacteriales</taxon>
        <taxon>Nocardiaceae</taxon>
        <taxon>Nocardia</taxon>
    </lineage>
</organism>
<dbReference type="PROSITE" id="PS50005">
    <property type="entry name" value="TPR"/>
    <property type="match status" value="1"/>
</dbReference>
<protein>
    <submittedName>
        <fullName evidence="2">Tetratricopeptide repeat protein</fullName>
    </submittedName>
</protein>
<dbReference type="EMBL" id="JBIAMX010000001">
    <property type="protein sequence ID" value="MFF0541258.1"/>
    <property type="molecule type" value="Genomic_DNA"/>
</dbReference>